<dbReference type="KEGG" id="pmrn:116945206"/>
<keyword evidence="8" id="KW-1185">Reference proteome</keyword>
<comment type="similarity">
    <text evidence="1 6">Belongs to the annexin family.</text>
</comment>
<comment type="domain">
    <text evidence="6">A pair of annexin repeats may form one binding site for calcium and phospholipid.</text>
</comment>
<dbReference type="GO" id="GO:0005886">
    <property type="term" value="C:plasma membrane"/>
    <property type="evidence" value="ECO:0007669"/>
    <property type="project" value="TreeGrafter"/>
</dbReference>
<dbReference type="InterPro" id="IPR018252">
    <property type="entry name" value="Annexin_repeat_CS"/>
</dbReference>
<dbReference type="GeneID" id="116945206"/>
<evidence type="ECO:0000256" key="3">
    <source>
        <dbReference type="ARBA" id="ARBA00022837"/>
    </source>
</evidence>
<dbReference type="Pfam" id="PF00191">
    <property type="entry name" value="Annexin"/>
    <property type="match status" value="4"/>
</dbReference>
<dbReference type="PROSITE" id="PS00223">
    <property type="entry name" value="ANNEXIN_1"/>
    <property type="match status" value="3"/>
</dbReference>
<organism evidence="8 9">
    <name type="scientific">Petromyzon marinus</name>
    <name type="common">Sea lamprey</name>
    <dbReference type="NCBI Taxonomy" id="7757"/>
    <lineage>
        <taxon>Eukaryota</taxon>
        <taxon>Metazoa</taxon>
        <taxon>Chordata</taxon>
        <taxon>Craniata</taxon>
        <taxon>Vertebrata</taxon>
        <taxon>Cyclostomata</taxon>
        <taxon>Hyperoartia</taxon>
        <taxon>Petromyzontiformes</taxon>
        <taxon>Petromyzontidae</taxon>
        <taxon>Petromyzon</taxon>
    </lineage>
</organism>
<dbReference type="FunFam" id="1.10.220.10:FF:000003">
    <property type="entry name" value="Annexin"/>
    <property type="match status" value="1"/>
</dbReference>
<dbReference type="FunFam" id="1.10.220.10:FF:000004">
    <property type="entry name" value="Annexin"/>
    <property type="match status" value="1"/>
</dbReference>
<dbReference type="PANTHER" id="PTHR10502:SF175">
    <property type="entry name" value="ANNEXIN A13"/>
    <property type="match status" value="1"/>
</dbReference>
<keyword evidence="5 6" id="KW-0111">Calcium/phospholipid-binding</keyword>
<evidence type="ECO:0000313" key="9">
    <source>
        <dbReference type="RefSeq" id="XP_032815378.1"/>
    </source>
</evidence>
<sequence>MGNVQPTVEDSPDFDAEQDAKDLCKACRGIGTDEDEIISILANRSARQREEVERAYKSMYGNDLVDVLKGELRGELETVVVALMDRPCVYDAKLLRGAMRGIGTDESLLVEILCTRQNANINAIRLSYNEIFDRDLESDLSSETSGDLKNLLVALVQGDRDSESDIDEDQAEEDARELHEAGEGKWGTDEFVFNAVLAKRNYMQLRATFCAYEILHGSDIEEVIKSEASGILQEAYLTIVRCAKDAQAYFAEKIYRSMKGAGTDDDTLIRIIVSRAEVDLGTIREKFNNEYGTPLGEWIDGECGGDYKKILLALLR</sequence>
<dbReference type="SMART" id="SM00335">
    <property type="entry name" value="ANX"/>
    <property type="match status" value="4"/>
</dbReference>
<dbReference type="PRINTS" id="PR00196">
    <property type="entry name" value="ANNEXIN"/>
</dbReference>
<dbReference type="InterPro" id="IPR009166">
    <property type="entry name" value="ANX13"/>
</dbReference>
<gene>
    <name evidence="9" type="primary">LOC116945206</name>
</gene>
<evidence type="ECO:0000256" key="4">
    <source>
        <dbReference type="ARBA" id="ARBA00023216"/>
    </source>
</evidence>
<dbReference type="FunFam" id="1.10.220.10:FF:000001">
    <property type="entry name" value="Annexin"/>
    <property type="match status" value="1"/>
</dbReference>
<protein>
    <recommendedName>
        <fullName evidence="6">Annexin</fullName>
    </recommendedName>
</protein>
<keyword evidence="4 6" id="KW-0041">Annexin</keyword>
<evidence type="ECO:0000256" key="6">
    <source>
        <dbReference type="RuleBase" id="RU003540"/>
    </source>
</evidence>
<dbReference type="PRINTS" id="PR01811">
    <property type="entry name" value="ANNEXINXIII"/>
</dbReference>
<evidence type="ECO:0000256" key="2">
    <source>
        <dbReference type="ARBA" id="ARBA00022737"/>
    </source>
</evidence>
<dbReference type="RefSeq" id="XP_032815378.1">
    <property type="nucleotide sequence ID" value="XM_032959487.1"/>
</dbReference>
<name>A0AAJ7X0E0_PETMA</name>
<dbReference type="GO" id="GO:0001786">
    <property type="term" value="F:phosphatidylserine binding"/>
    <property type="evidence" value="ECO:0007669"/>
    <property type="project" value="TreeGrafter"/>
</dbReference>
<keyword evidence="2 6" id="KW-0677">Repeat</keyword>
<evidence type="ECO:0000313" key="8">
    <source>
        <dbReference type="Proteomes" id="UP001318040"/>
    </source>
</evidence>
<dbReference type="GO" id="GO:0005634">
    <property type="term" value="C:nucleus"/>
    <property type="evidence" value="ECO:0007669"/>
    <property type="project" value="TreeGrafter"/>
</dbReference>
<dbReference type="InterPro" id="IPR037104">
    <property type="entry name" value="Annexin_sf"/>
</dbReference>
<dbReference type="AlphaFoldDB" id="A0AAJ7X0E0"/>
<dbReference type="InterPro" id="IPR018502">
    <property type="entry name" value="Annexin_repeat"/>
</dbReference>
<feature type="region of interest" description="Disordered" evidence="7">
    <location>
        <begin position="160"/>
        <end position="181"/>
    </location>
</feature>
<dbReference type="Gene3D" id="1.10.220.10">
    <property type="entry name" value="Annexin"/>
    <property type="match status" value="4"/>
</dbReference>
<dbReference type="SUPFAM" id="SSF47874">
    <property type="entry name" value="Annexin"/>
    <property type="match status" value="1"/>
</dbReference>
<dbReference type="PANTHER" id="PTHR10502">
    <property type="entry name" value="ANNEXIN"/>
    <property type="match status" value="1"/>
</dbReference>
<dbReference type="InterPro" id="IPR001464">
    <property type="entry name" value="Annexin"/>
</dbReference>
<keyword evidence="3 6" id="KW-0106">Calcium</keyword>
<dbReference type="GO" id="GO:0005737">
    <property type="term" value="C:cytoplasm"/>
    <property type="evidence" value="ECO:0007669"/>
    <property type="project" value="TreeGrafter"/>
</dbReference>
<dbReference type="Proteomes" id="UP001318040">
    <property type="component" value="Chromosome 23"/>
</dbReference>
<dbReference type="PROSITE" id="PS51897">
    <property type="entry name" value="ANNEXIN_2"/>
    <property type="match status" value="4"/>
</dbReference>
<dbReference type="GO" id="GO:0012506">
    <property type="term" value="C:vesicle membrane"/>
    <property type="evidence" value="ECO:0007669"/>
    <property type="project" value="TreeGrafter"/>
</dbReference>
<dbReference type="GO" id="GO:0005509">
    <property type="term" value="F:calcium ion binding"/>
    <property type="evidence" value="ECO:0007669"/>
    <property type="project" value="InterPro"/>
</dbReference>
<feature type="compositionally biased region" description="Acidic residues" evidence="7">
    <location>
        <begin position="164"/>
        <end position="175"/>
    </location>
</feature>
<dbReference type="FunFam" id="1.10.220.10:FF:000002">
    <property type="entry name" value="Annexin"/>
    <property type="match status" value="1"/>
</dbReference>
<reference evidence="9" key="1">
    <citation type="submission" date="2025-08" db="UniProtKB">
        <authorList>
            <consortium name="RefSeq"/>
        </authorList>
    </citation>
    <scope>IDENTIFICATION</scope>
    <source>
        <tissue evidence="9">Sperm</tissue>
    </source>
</reference>
<evidence type="ECO:0000256" key="7">
    <source>
        <dbReference type="SAM" id="MobiDB-lite"/>
    </source>
</evidence>
<dbReference type="GO" id="GO:0005544">
    <property type="term" value="F:calcium-dependent phospholipid binding"/>
    <property type="evidence" value="ECO:0007669"/>
    <property type="project" value="UniProtKB-KW"/>
</dbReference>
<evidence type="ECO:0000256" key="5">
    <source>
        <dbReference type="ARBA" id="ARBA00023302"/>
    </source>
</evidence>
<accession>A0AAJ7X0E0</accession>
<proteinExistence type="inferred from homology"/>
<evidence type="ECO:0000256" key="1">
    <source>
        <dbReference type="ARBA" id="ARBA00007831"/>
    </source>
</evidence>